<feature type="transmembrane region" description="Helical" evidence="7">
    <location>
        <begin position="354"/>
        <end position="374"/>
    </location>
</feature>
<dbReference type="Pfam" id="PF00999">
    <property type="entry name" value="Na_H_Exchanger"/>
    <property type="match status" value="1"/>
</dbReference>
<sequence>MFMTDIYLDLSIVLGLSLIVSLIIRWLRQPLIIGYIITGVIAGQAWLAWLDNDGLESFSQIGVTLLLFIVGLSLNPRTLKEVGKIAFLTGLGQIVFTTIFGYLVTRLVGFEPVAAIYLAVAMTFSSTVIVTRLLQERRDTETLYGRIAIGFLLVQDFVAMIILSLVAAVNSASGQSWLTIGMELTAKIIVITIAVILVMRFLVPRVDSKLAHSKEVLFLASLAIAFAMATLFDQLGLSLELGALLAGIMLSVSPYQVEISSRVRPLRDFFIIIFFIVMGSRLDLSMIGNYWFQAVILSLFILIGNPLVVLIIMGIKGYRKRTSFLVGLTMAQVSEFSLIFLSMGVYVGHLQAEIFGFMTLIALITIAISTYFILHADRLYKILEKSLSIFELKKYFKEEEGGNEKHAEVILFGCDRLGGGILENLKKADKSFIVVDYNPELVARLRGDGIEIRFGDASSAVFLDNINFTKTKVVISTVPNFEVNRFLARYFKNIKANPAVILVASYSHEARKLYDMGATYVVMPPYLGRRYMTELVYKYGTVKRNYIRERQRHLGDLEYV</sequence>
<dbReference type="Gene3D" id="3.40.50.720">
    <property type="entry name" value="NAD(P)-binding Rossmann-like Domain"/>
    <property type="match status" value="1"/>
</dbReference>
<comment type="similarity">
    <text evidence="2">Belongs to the monovalent cation:proton antiporter 2 (CPA2) transporter (TC 2.A.37) family.</text>
</comment>
<proteinExistence type="inferred from homology"/>
<feature type="transmembrane region" description="Helical" evidence="7">
    <location>
        <begin position="147"/>
        <end position="172"/>
    </location>
</feature>
<dbReference type="EMBL" id="PEXX01000047">
    <property type="protein sequence ID" value="PIU10468.1"/>
    <property type="molecule type" value="Genomic_DNA"/>
</dbReference>
<organism evidence="9 10">
    <name type="scientific">Candidatus Kuenenbacteria bacterium CG08_land_8_20_14_0_20_37_23</name>
    <dbReference type="NCBI Taxonomy" id="1974617"/>
    <lineage>
        <taxon>Bacteria</taxon>
        <taxon>Candidatus Kueneniibacteriota</taxon>
    </lineage>
</organism>
<dbReference type="InterPro" id="IPR036291">
    <property type="entry name" value="NAD(P)-bd_dom_sf"/>
</dbReference>
<dbReference type="GO" id="GO:0006813">
    <property type="term" value="P:potassium ion transport"/>
    <property type="evidence" value="ECO:0007669"/>
    <property type="project" value="InterPro"/>
</dbReference>
<keyword evidence="5 7" id="KW-1133">Transmembrane helix</keyword>
<evidence type="ECO:0000256" key="1">
    <source>
        <dbReference type="ARBA" id="ARBA00004141"/>
    </source>
</evidence>
<protein>
    <submittedName>
        <fullName evidence="9">Sodium:proton exchanger</fullName>
    </submittedName>
</protein>
<name>A0A2M6XS50_9BACT</name>
<gene>
    <name evidence="9" type="ORF">COT27_03060</name>
</gene>
<feature type="transmembrane region" description="Helical" evidence="7">
    <location>
        <begin position="6"/>
        <end position="24"/>
    </location>
</feature>
<feature type="transmembrane region" description="Helical" evidence="7">
    <location>
        <begin position="31"/>
        <end position="49"/>
    </location>
</feature>
<dbReference type="GO" id="GO:0016020">
    <property type="term" value="C:membrane"/>
    <property type="evidence" value="ECO:0007669"/>
    <property type="project" value="UniProtKB-SubCell"/>
</dbReference>
<dbReference type="Pfam" id="PF02254">
    <property type="entry name" value="TrkA_N"/>
    <property type="match status" value="1"/>
</dbReference>
<feature type="transmembrane region" description="Helical" evidence="7">
    <location>
        <begin position="290"/>
        <end position="312"/>
    </location>
</feature>
<dbReference type="Gene3D" id="1.20.1530.20">
    <property type="match status" value="1"/>
</dbReference>
<feature type="transmembrane region" description="Helical" evidence="7">
    <location>
        <begin position="215"/>
        <end position="232"/>
    </location>
</feature>
<evidence type="ECO:0000313" key="9">
    <source>
        <dbReference type="EMBL" id="PIU10468.1"/>
    </source>
</evidence>
<dbReference type="InterPro" id="IPR003148">
    <property type="entry name" value="RCK_N"/>
</dbReference>
<dbReference type="PROSITE" id="PS51201">
    <property type="entry name" value="RCK_N"/>
    <property type="match status" value="1"/>
</dbReference>
<feature type="transmembrane region" description="Helical" evidence="7">
    <location>
        <begin position="114"/>
        <end position="135"/>
    </location>
</feature>
<dbReference type="AlphaFoldDB" id="A0A2M6XS50"/>
<dbReference type="GO" id="GO:1902600">
    <property type="term" value="P:proton transmembrane transport"/>
    <property type="evidence" value="ECO:0007669"/>
    <property type="project" value="InterPro"/>
</dbReference>
<evidence type="ECO:0000313" key="10">
    <source>
        <dbReference type="Proteomes" id="UP000230586"/>
    </source>
</evidence>
<comment type="caution">
    <text evidence="9">The sequence shown here is derived from an EMBL/GenBank/DDBJ whole genome shotgun (WGS) entry which is preliminary data.</text>
</comment>
<comment type="subcellular location">
    <subcellularLocation>
        <location evidence="1">Membrane</location>
        <topology evidence="1">Multi-pass membrane protein</topology>
    </subcellularLocation>
</comment>
<feature type="transmembrane region" description="Helical" evidence="7">
    <location>
        <begin position="324"/>
        <end position="348"/>
    </location>
</feature>
<dbReference type="InterPro" id="IPR038770">
    <property type="entry name" value="Na+/solute_symporter_sf"/>
</dbReference>
<evidence type="ECO:0000256" key="2">
    <source>
        <dbReference type="ARBA" id="ARBA00005551"/>
    </source>
</evidence>
<dbReference type="PANTHER" id="PTHR42751">
    <property type="entry name" value="SODIUM/HYDROGEN EXCHANGER FAMILY/TRKA DOMAIN PROTEIN"/>
    <property type="match status" value="1"/>
</dbReference>
<keyword evidence="6 7" id="KW-0472">Membrane</keyword>
<evidence type="ECO:0000256" key="7">
    <source>
        <dbReference type="SAM" id="Phobius"/>
    </source>
</evidence>
<dbReference type="PANTHER" id="PTHR42751:SF3">
    <property type="entry name" value="SODIUM_GLUTAMATE SYMPORTER"/>
    <property type="match status" value="1"/>
</dbReference>
<feature type="transmembrane region" description="Helical" evidence="7">
    <location>
        <begin position="184"/>
        <end position="203"/>
    </location>
</feature>
<evidence type="ECO:0000259" key="8">
    <source>
        <dbReference type="PROSITE" id="PS51201"/>
    </source>
</evidence>
<feature type="transmembrane region" description="Helical" evidence="7">
    <location>
        <begin position="86"/>
        <end position="108"/>
    </location>
</feature>
<keyword evidence="4 7" id="KW-0812">Transmembrane</keyword>
<keyword evidence="3" id="KW-0813">Transport</keyword>
<dbReference type="GO" id="GO:0015297">
    <property type="term" value="F:antiporter activity"/>
    <property type="evidence" value="ECO:0007669"/>
    <property type="project" value="InterPro"/>
</dbReference>
<feature type="domain" description="RCK N-terminal" evidence="8">
    <location>
        <begin position="406"/>
        <end position="523"/>
    </location>
</feature>
<dbReference type="Proteomes" id="UP000230586">
    <property type="component" value="Unassembled WGS sequence"/>
</dbReference>
<evidence type="ECO:0000256" key="4">
    <source>
        <dbReference type="ARBA" id="ARBA00022692"/>
    </source>
</evidence>
<dbReference type="InterPro" id="IPR006153">
    <property type="entry name" value="Cation/H_exchanger_TM"/>
</dbReference>
<evidence type="ECO:0000256" key="6">
    <source>
        <dbReference type="ARBA" id="ARBA00023136"/>
    </source>
</evidence>
<evidence type="ECO:0000256" key="3">
    <source>
        <dbReference type="ARBA" id="ARBA00022448"/>
    </source>
</evidence>
<accession>A0A2M6XS50</accession>
<evidence type="ECO:0000256" key="5">
    <source>
        <dbReference type="ARBA" id="ARBA00022989"/>
    </source>
</evidence>
<reference evidence="10" key="1">
    <citation type="submission" date="2017-09" db="EMBL/GenBank/DDBJ databases">
        <title>Depth-based differentiation of microbial function through sediment-hosted aquifers and enrichment of novel symbionts in the deep terrestrial subsurface.</title>
        <authorList>
            <person name="Probst A.J."/>
            <person name="Ladd B."/>
            <person name="Jarett J.K."/>
            <person name="Geller-Mcgrath D.E."/>
            <person name="Sieber C.M.K."/>
            <person name="Emerson J.B."/>
            <person name="Anantharaman K."/>
            <person name="Thomas B.C."/>
            <person name="Malmstrom R."/>
            <person name="Stieglmeier M."/>
            <person name="Klingl A."/>
            <person name="Woyke T."/>
            <person name="Ryan C.M."/>
            <person name="Banfield J.F."/>
        </authorList>
    </citation>
    <scope>NUCLEOTIDE SEQUENCE [LARGE SCALE GENOMIC DNA]</scope>
</reference>
<dbReference type="SUPFAM" id="SSF51735">
    <property type="entry name" value="NAD(P)-binding Rossmann-fold domains"/>
    <property type="match status" value="1"/>
</dbReference>
<feature type="transmembrane region" description="Helical" evidence="7">
    <location>
        <begin position="55"/>
        <end position="74"/>
    </location>
</feature>